<proteinExistence type="predicted"/>
<reference evidence="1 2" key="1">
    <citation type="submission" date="2020-04" db="EMBL/GenBank/DDBJ databases">
        <authorList>
            <person name="Hitch T.C.A."/>
            <person name="Wylensek D."/>
            <person name="Clavel T."/>
        </authorList>
    </citation>
    <scope>NUCLEOTIDE SEQUENCE [LARGE SCALE GENOMIC DNA]</scope>
    <source>
        <strain evidence="1 2">BL-383-APC-2I</strain>
    </source>
</reference>
<accession>A0A7X9SX28</accession>
<dbReference type="EMBL" id="JABAGA010000005">
    <property type="protein sequence ID" value="NMF09659.1"/>
    <property type="molecule type" value="Genomic_DNA"/>
</dbReference>
<dbReference type="Proteomes" id="UP000589552">
    <property type="component" value="Unassembled WGS sequence"/>
</dbReference>
<evidence type="ECO:0000313" key="2">
    <source>
        <dbReference type="Proteomes" id="UP000589552"/>
    </source>
</evidence>
<gene>
    <name evidence="1" type="ORF">HF852_08645</name>
</gene>
<comment type="caution">
    <text evidence="1">The sequence shown here is derived from an EMBL/GenBank/DDBJ whole genome shotgun (WGS) entry which is preliminary data.</text>
</comment>
<organism evidence="1 2">
    <name type="scientific">Corynebacterium xerosis</name>
    <dbReference type="NCBI Taxonomy" id="1725"/>
    <lineage>
        <taxon>Bacteria</taxon>
        <taxon>Bacillati</taxon>
        <taxon>Actinomycetota</taxon>
        <taxon>Actinomycetes</taxon>
        <taxon>Mycobacteriales</taxon>
        <taxon>Corynebacteriaceae</taxon>
        <taxon>Corynebacterium</taxon>
    </lineage>
</organism>
<dbReference type="AlphaFoldDB" id="A0A7X9SX28"/>
<protein>
    <submittedName>
        <fullName evidence="1">Uncharacterized protein</fullName>
    </submittedName>
</protein>
<sequence>MSTDPGTLKDTATRRRREALAQWQHIGAGASACALAKSGVSFPAAKLAEGRVAALGELLRALKKSGSDDPRDHLRETETLRDRWVAERDGGDAGRSRDWEAYRTGGAEELEELAALFAV</sequence>
<evidence type="ECO:0000313" key="1">
    <source>
        <dbReference type="EMBL" id="NMF09659.1"/>
    </source>
</evidence>
<name>A0A7X9SX28_9CORY</name>
<dbReference type="RefSeq" id="WP_168937982.1">
    <property type="nucleotide sequence ID" value="NZ_JABAGA010000005.1"/>
</dbReference>